<accession>A0ACB5SY84</accession>
<protein>
    <submittedName>
        <fullName evidence="1">Unnamed protein product</fullName>
    </submittedName>
</protein>
<evidence type="ECO:0000313" key="1">
    <source>
        <dbReference type="EMBL" id="GME75324.1"/>
    </source>
</evidence>
<dbReference type="Proteomes" id="UP001165064">
    <property type="component" value="Unassembled WGS sequence"/>
</dbReference>
<name>A0ACB5SY84_AMBMO</name>
<organism evidence="1 2">
    <name type="scientific">Ambrosiozyma monospora</name>
    <name type="common">Yeast</name>
    <name type="synonym">Endomycopsis monosporus</name>
    <dbReference type="NCBI Taxonomy" id="43982"/>
    <lineage>
        <taxon>Eukaryota</taxon>
        <taxon>Fungi</taxon>
        <taxon>Dikarya</taxon>
        <taxon>Ascomycota</taxon>
        <taxon>Saccharomycotina</taxon>
        <taxon>Pichiomycetes</taxon>
        <taxon>Pichiales</taxon>
        <taxon>Pichiaceae</taxon>
        <taxon>Ambrosiozyma</taxon>
    </lineage>
</organism>
<evidence type="ECO:0000313" key="2">
    <source>
        <dbReference type="Proteomes" id="UP001165064"/>
    </source>
</evidence>
<comment type="caution">
    <text evidence="1">The sequence shown here is derived from an EMBL/GenBank/DDBJ whole genome shotgun (WGS) entry which is preliminary data.</text>
</comment>
<keyword evidence="2" id="KW-1185">Reference proteome</keyword>
<proteinExistence type="predicted"/>
<gene>
    <name evidence="1" type="ORF">Amon02_000211500</name>
</gene>
<reference evidence="1" key="1">
    <citation type="submission" date="2023-04" db="EMBL/GenBank/DDBJ databases">
        <title>Ambrosiozyma monospora NBRC 10751.</title>
        <authorList>
            <person name="Ichikawa N."/>
            <person name="Sato H."/>
            <person name="Tonouchi N."/>
        </authorList>
    </citation>
    <scope>NUCLEOTIDE SEQUENCE</scope>
    <source>
        <strain evidence="1">NBRC 10751</strain>
    </source>
</reference>
<dbReference type="EMBL" id="BSXS01001176">
    <property type="protein sequence ID" value="GME75324.1"/>
    <property type="molecule type" value="Genomic_DNA"/>
</dbReference>
<sequence length="332" mass="37260">MHRFSNILEEQPGVYDFYIERYTCLLSMIRKVPEVGQYLSEKEVIRHCLKNFLASRHTKPATKLLQLRGVNLQSFHRFSDMMEELVEAIQRTEKEKQRQIILQKHQAQMNLIPKFPAPAPAKIPVHVQTPARNPAHAQVPAGNPVHAQASARTPVHAQTPAKLPAHVPAKLPAKSKVSVPEKVTANKKQESQSTKAHVPKKIESNKKPKHKSTSPKTRHSNRKESEYSAENQVASNIRKILKDASKKQQLARSDTFKLNRAAIAGKQPLAPVHVIDETIRDEAKKTSGVPTHVISWFTDPDEARVGSSSGWTAETLYCCTPQYRARALLGCL</sequence>